<sequence length="69" mass="7423">MSEQLESPERDEEDVFARIEADEKKALSGAPTDTLGPDTGIASPEAARERMVEEGFDMGPVITDDGVRG</sequence>
<accession>A0ABT6ZKQ2</accession>
<proteinExistence type="predicted"/>
<gene>
    <name evidence="2" type="ORF">QJ043_05980</name>
</gene>
<dbReference type="EMBL" id="JASJEX010000003">
    <property type="protein sequence ID" value="MDJ1129629.1"/>
    <property type="molecule type" value="Genomic_DNA"/>
</dbReference>
<evidence type="ECO:0000313" key="3">
    <source>
        <dbReference type="Proteomes" id="UP001431693"/>
    </source>
</evidence>
<organism evidence="2 3">
    <name type="scientific">Kribbibacterium absianum</name>
    <dbReference type="NCBI Taxonomy" id="3044210"/>
    <lineage>
        <taxon>Bacteria</taxon>
        <taxon>Bacillati</taxon>
        <taxon>Actinomycetota</taxon>
        <taxon>Coriobacteriia</taxon>
        <taxon>Coriobacteriales</taxon>
        <taxon>Kribbibacteriaceae</taxon>
        <taxon>Kribbibacterium</taxon>
    </lineage>
</organism>
<name>A0ABT6ZKQ2_9ACTN</name>
<evidence type="ECO:0000256" key="1">
    <source>
        <dbReference type="SAM" id="MobiDB-lite"/>
    </source>
</evidence>
<keyword evidence="3" id="KW-1185">Reference proteome</keyword>
<comment type="caution">
    <text evidence="2">The sequence shown here is derived from an EMBL/GenBank/DDBJ whole genome shotgun (WGS) entry which is preliminary data.</text>
</comment>
<dbReference type="Proteomes" id="UP001431693">
    <property type="component" value="Unassembled WGS sequence"/>
</dbReference>
<dbReference type="RefSeq" id="WP_283712754.1">
    <property type="nucleotide sequence ID" value="NZ_JASJEW010000002.1"/>
</dbReference>
<evidence type="ECO:0000313" key="2">
    <source>
        <dbReference type="EMBL" id="MDJ1129629.1"/>
    </source>
</evidence>
<reference evidence="2" key="1">
    <citation type="submission" date="2023-05" db="EMBL/GenBank/DDBJ databases">
        <title>[olsenella] sp. nov., isolated from a pig farm feces dump.</title>
        <authorList>
            <person name="Chang Y.-H."/>
        </authorList>
    </citation>
    <scope>NUCLEOTIDE SEQUENCE</scope>
    <source>
        <strain evidence="2">YH-ols2217</strain>
    </source>
</reference>
<feature type="region of interest" description="Disordered" evidence="1">
    <location>
        <begin position="23"/>
        <end position="42"/>
    </location>
</feature>
<protein>
    <submittedName>
        <fullName evidence="2">Uncharacterized protein</fullName>
    </submittedName>
</protein>